<evidence type="ECO:0000313" key="3">
    <source>
        <dbReference type="EMBL" id="SLM48912.1"/>
    </source>
</evidence>
<dbReference type="Gene3D" id="1.10.530.10">
    <property type="match status" value="1"/>
</dbReference>
<dbReference type="EMBL" id="LT828648">
    <property type="protein sequence ID" value="SLM48912.1"/>
    <property type="molecule type" value="Genomic_DNA"/>
</dbReference>
<keyword evidence="1" id="KW-1133">Transmembrane helix</keyword>
<feature type="transmembrane region" description="Helical" evidence="1">
    <location>
        <begin position="56"/>
        <end position="78"/>
    </location>
</feature>
<gene>
    <name evidence="3" type="ORF">NSJP_2745</name>
</gene>
<dbReference type="InterPro" id="IPR008258">
    <property type="entry name" value="Transglycosylase_SLT_dom_1"/>
</dbReference>
<dbReference type="KEGG" id="nja:NSJP_2745"/>
<name>A0A1W1I7B6_9BACT</name>
<dbReference type="RefSeq" id="WP_231989378.1">
    <property type="nucleotide sequence ID" value="NZ_LT828648.1"/>
</dbReference>
<reference evidence="3 4" key="1">
    <citation type="submission" date="2017-03" db="EMBL/GenBank/DDBJ databases">
        <authorList>
            <person name="Afonso C.L."/>
            <person name="Miller P.J."/>
            <person name="Scott M.A."/>
            <person name="Spackman E."/>
            <person name="Goraichik I."/>
            <person name="Dimitrov K.M."/>
            <person name="Suarez D.L."/>
            <person name="Swayne D.E."/>
        </authorList>
    </citation>
    <scope>NUCLEOTIDE SEQUENCE [LARGE SCALE GENOMIC DNA]</scope>
    <source>
        <strain evidence="3">Genome sequencing of Nitrospira japonica strain NJ11</strain>
    </source>
</reference>
<dbReference type="AlphaFoldDB" id="A0A1W1I7B6"/>
<sequence length="304" mass="34763">MDSLSGDSGYSGAMAARPNRRSFHKAQGRRTGLRRRLARIRRFLQARWNEFQLMRAALAAAPFPFRLIVGGLLLLLIWSTVNWTYHAIHKPTELFFPLDDTLDKNPADTWRQYKSLFVKHSTSIITPELLAALAQLESGGNPVARTYWRWRLTWNPLGVYRPASSAVGLYQITDGTFQEAKRYCIHNHQVVEEGPWHDLRSCWFNEFYMRVWPTHAVEMTAALLDRRVTQILGARRFAAVSLRRKQELAAVIHLCGAGAGREFVARGFRLTSRQRCGDHDVRHYVARVSILMREFAKLAAGTAA</sequence>
<protein>
    <recommendedName>
        <fullName evidence="2">Transglycosylase SLT domain-containing protein</fullName>
    </recommendedName>
</protein>
<dbReference type="InterPro" id="IPR023346">
    <property type="entry name" value="Lysozyme-like_dom_sf"/>
</dbReference>
<evidence type="ECO:0000259" key="2">
    <source>
        <dbReference type="Pfam" id="PF01464"/>
    </source>
</evidence>
<keyword evidence="1" id="KW-0472">Membrane</keyword>
<accession>A0A1W1I7B6</accession>
<evidence type="ECO:0000313" key="4">
    <source>
        <dbReference type="Proteomes" id="UP000192042"/>
    </source>
</evidence>
<keyword evidence="4" id="KW-1185">Reference proteome</keyword>
<feature type="domain" description="Transglycosylase SLT" evidence="2">
    <location>
        <begin position="123"/>
        <end position="240"/>
    </location>
</feature>
<proteinExistence type="predicted"/>
<dbReference type="Proteomes" id="UP000192042">
    <property type="component" value="Chromosome I"/>
</dbReference>
<keyword evidence="1" id="KW-0812">Transmembrane</keyword>
<dbReference type="STRING" id="1325564.NSJP_2745"/>
<dbReference type="Pfam" id="PF01464">
    <property type="entry name" value="SLT"/>
    <property type="match status" value="1"/>
</dbReference>
<evidence type="ECO:0000256" key="1">
    <source>
        <dbReference type="SAM" id="Phobius"/>
    </source>
</evidence>
<dbReference type="SUPFAM" id="SSF53955">
    <property type="entry name" value="Lysozyme-like"/>
    <property type="match status" value="1"/>
</dbReference>
<organism evidence="3 4">
    <name type="scientific">Nitrospira japonica</name>
    <dbReference type="NCBI Taxonomy" id="1325564"/>
    <lineage>
        <taxon>Bacteria</taxon>
        <taxon>Pseudomonadati</taxon>
        <taxon>Nitrospirota</taxon>
        <taxon>Nitrospiria</taxon>
        <taxon>Nitrospirales</taxon>
        <taxon>Nitrospiraceae</taxon>
        <taxon>Nitrospira</taxon>
    </lineage>
</organism>